<feature type="transmembrane region" description="Helical" evidence="2">
    <location>
        <begin position="135"/>
        <end position="156"/>
    </location>
</feature>
<keyword evidence="4" id="KW-1185">Reference proteome</keyword>
<reference evidence="3 4" key="1">
    <citation type="journal article" date="2019" name="Nat. Ecol. Evol.">
        <title>Megaphylogeny resolves global patterns of mushroom evolution.</title>
        <authorList>
            <person name="Varga T."/>
            <person name="Krizsan K."/>
            <person name="Foldi C."/>
            <person name="Dima B."/>
            <person name="Sanchez-Garcia M."/>
            <person name="Sanchez-Ramirez S."/>
            <person name="Szollosi G.J."/>
            <person name="Szarkandi J.G."/>
            <person name="Papp V."/>
            <person name="Albert L."/>
            <person name="Andreopoulos W."/>
            <person name="Angelini C."/>
            <person name="Antonin V."/>
            <person name="Barry K.W."/>
            <person name="Bougher N.L."/>
            <person name="Buchanan P."/>
            <person name="Buyck B."/>
            <person name="Bense V."/>
            <person name="Catcheside P."/>
            <person name="Chovatia M."/>
            <person name="Cooper J."/>
            <person name="Damon W."/>
            <person name="Desjardin D."/>
            <person name="Finy P."/>
            <person name="Geml J."/>
            <person name="Haridas S."/>
            <person name="Hughes K."/>
            <person name="Justo A."/>
            <person name="Karasinski D."/>
            <person name="Kautmanova I."/>
            <person name="Kiss B."/>
            <person name="Kocsube S."/>
            <person name="Kotiranta H."/>
            <person name="LaButti K.M."/>
            <person name="Lechner B.E."/>
            <person name="Liimatainen K."/>
            <person name="Lipzen A."/>
            <person name="Lukacs Z."/>
            <person name="Mihaltcheva S."/>
            <person name="Morgado L.N."/>
            <person name="Niskanen T."/>
            <person name="Noordeloos M.E."/>
            <person name="Ohm R.A."/>
            <person name="Ortiz-Santana B."/>
            <person name="Ovrebo C."/>
            <person name="Racz N."/>
            <person name="Riley R."/>
            <person name="Savchenko A."/>
            <person name="Shiryaev A."/>
            <person name="Soop K."/>
            <person name="Spirin V."/>
            <person name="Szebenyi C."/>
            <person name="Tomsovsky M."/>
            <person name="Tulloss R.E."/>
            <person name="Uehling J."/>
            <person name="Grigoriev I.V."/>
            <person name="Vagvolgyi C."/>
            <person name="Papp T."/>
            <person name="Martin F.M."/>
            <person name="Miettinen O."/>
            <person name="Hibbett D.S."/>
            <person name="Nagy L.G."/>
        </authorList>
    </citation>
    <scope>NUCLEOTIDE SEQUENCE [LARGE SCALE GENOMIC DNA]</scope>
    <source>
        <strain evidence="3 4">CBS 962.96</strain>
    </source>
</reference>
<accession>A0A4V6T5C7</accession>
<protein>
    <recommendedName>
        <fullName evidence="5">Mid2 domain-containing protein</fullName>
    </recommendedName>
</protein>
<organism evidence="3 4">
    <name type="scientific">Dendrothele bispora (strain CBS 962.96)</name>
    <dbReference type="NCBI Taxonomy" id="1314807"/>
    <lineage>
        <taxon>Eukaryota</taxon>
        <taxon>Fungi</taxon>
        <taxon>Dikarya</taxon>
        <taxon>Basidiomycota</taxon>
        <taxon>Agaricomycotina</taxon>
        <taxon>Agaricomycetes</taxon>
        <taxon>Agaricomycetidae</taxon>
        <taxon>Agaricales</taxon>
        <taxon>Agaricales incertae sedis</taxon>
        <taxon>Dendrothele</taxon>
    </lineage>
</organism>
<keyword evidence="2" id="KW-1133">Transmembrane helix</keyword>
<keyword evidence="2" id="KW-0472">Membrane</keyword>
<gene>
    <name evidence="3" type="ORF">K435DRAFT_189235</name>
</gene>
<evidence type="ECO:0000313" key="3">
    <source>
        <dbReference type="EMBL" id="THU93605.1"/>
    </source>
</evidence>
<dbReference type="AlphaFoldDB" id="A0A4V6T5C7"/>
<dbReference type="Proteomes" id="UP000297245">
    <property type="component" value="Unassembled WGS sequence"/>
</dbReference>
<feature type="compositionally biased region" description="Low complexity" evidence="1">
    <location>
        <begin position="40"/>
        <end position="111"/>
    </location>
</feature>
<evidence type="ECO:0000256" key="1">
    <source>
        <dbReference type="SAM" id="MobiDB-lite"/>
    </source>
</evidence>
<sequence>MVAPPDTTPAANIPASFRQSGSFAVNALEVVPGQSVPGTSSAPQPVPSSSVETTQNSPTQNSPTQSSLTQNSPTSNSPTQNSSTQNSPSLPSPTTGGSEPSKTSETVSSSASSFATVTITASADTSSKSTSSATAGAIAGGLTGSLAVIILIVFLIRRCHRRSGRTPFRSKPGPSAGIEPYMFASSTESSTGSIGTQSRSTTGLGIFSRISSRFSSLTEKGIFASSSADQDRRTGDIPQTRQQERSSIEKIAHDAMGLADVPALRDLNGSRRRGERDGDDESMNEAPPSYSSHYDSL</sequence>
<feature type="region of interest" description="Disordered" evidence="1">
    <location>
        <begin position="225"/>
        <end position="297"/>
    </location>
</feature>
<dbReference type="EMBL" id="ML179245">
    <property type="protein sequence ID" value="THU93605.1"/>
    <property type="molecule type" value="Genomic_DNA"/>
</dbReference>
<feature type="region of interest" description="Disordered" evidence="1">
    <location>
        <begin position="33"/>
        <end position="111"/>
    </location>
</feature>
<evidence type="ECO:0008006" key="5">
    <source>
        <dbReference type="Google" id="ProtNLM"/>
    </source>
</evidence>
<evidence type="ECO:0000256" key="2">
    <source>
        <dbReference type="SAM" id="Phobius"/>
    </source>
</evidence>
<name>A0A4V6T5C7_DENBC</name>
<feature type="compositionally biased region" description="Basic and acidic residues" evidence="1">
    <location>
        <begin position="242"/>
        <end position="253"/>
    </location>
</feature>
<keyword evidence="2" id="KW-0812">Transmembrane</keyword>
<proteinExistence type="predicted"/>
<evidence type="ECO:0000313" key="4">
    <source>
        <dbReference type="Proteomes" id="UP000297245"/>
    </source>
</evidence>